<dbReference type="InterPro" id="IPR002577">
    <property type="entry name" value="HTH_HxlR"/>
</dbReference>
<keyword evidence="3" id="KW-0804">Transcription</keyword>
<dbReference type="SUPFAM" id="SSF46785">
    <property type="entry name" value="Winged helix' DNA-binding domain"/>
    <property type="match status" value="1"/>
</dbReference>
<dbReference type="AlphaFoldDB" id="A0A7C9NCM4"/>
<keyword evidence="2" id="KW-0238">DNA-binding</keyword>
<dbReference type="EMBL" id="QWKH01000037">
    <property type="protein sequence ID" value="NBI34608.1"/>
    <property type="molecule type" value="Genomic_DNA"/>
</dbReference>
<dbReference type="InterPro" id="IPR036390">
    <property type="entry name" value="WH_DNA-bd_sf"/>
</dbReference>
<accession>A0A7C9NCM4</accession>
<protein>
    <submittedName>
        <fullName evidence="5">Transcriptional regulator</fullName>
    </submittedName>
</protein>
<dbReference type="InterPro" id="IPR036388">
    <property type="entry name" value="WH-like_DNA-bd_sf"/>
</dbReference>
<name>A0A7C9NCM4_9BACT</name>
<gene>
    <name evidence="5" type="ORF">D1639_06105</name>
</gene>
<dbReference type="PROSITE" id="PS51118">
    <property type="entry name" value="HTH_HXLR"/>
    <property type="match status" value="1"/>
</dbReference>
<sequence length="109" mass="12298">MGVHAKREFNCPVDATISLIGGKYKAVILWHLKGETLRYSEIHRRVPSATDKMLAQQLRELESDGLIRRKVYPVVPPKTEYSLTPLGETLYPVLDAMCAWGANIMEQDA</sequence>
<organism evidence="5">
    <name type="scientific">Muribaculaceae bacterium Z82</name>
    <dbReference type="NCBI Taxonomy" id="2304548"/>
    <lineage>
        <taxon>Bacteria</taxon>
        <taxon>Pseudomonadati</taxon>
        <taxon>Bacteroidota</taxon>
        <taxon>Bacteroidia</taxon>
        <taxon>Bacteroidales</taxon>
        <taxon>Muribaculaceae</taxon>
    </lineage>
</organism>
<comment type="caution">
    <text evidence="5">The sequence shown here is derived from an EMBL/GenBank/DDBJ whole genome shotgun (WGS) entry which is preliminary data.</text>
</comment>
<proteinExistence type="predicted"/>
<dbReference type="PANTHER" id="PTHR33204:SF29">
    <property type="entry name" value="TRANSCRIPTIONAL REGULATOR"/>
    <property type="match status" value="1"/>
</dbReference>
<keyword evidence="1" id="KW-0805">Transcription regulation</keyword>
<evidence type="ECO:0000259" key="4">
    <source>
        <dbReference type="PROSITE" id="PS51118"/>
    </source>
</evidence>
<reference evidence="5" key="1">
    <citation type="submission" date="2018-08" db="EMBL/GenBank/DDBJ databases">
        <title>Murine metabolic-syndrome-specific gut microbial biobank.</title>
        <authorList>
            <person name="Liu C."/>
        </authorList>
    </citation>
    <scope>NUCLEOTIDE SEQUENCE [LARGE SCALE GENOMIC DNA]</scope>
    <source>
        <strain evidence="5">Z82</strain>
    </source>
</reference>
<dbReference type="PANTHER" id="PTHR33204">
    <property type="entry name" value="TRANSCRIPTIONAL REGULATOR, MARR FAMILY"/>
    <property type="match status" value="1"/>
</dbReference>
<evidence type="ECO:0000256" key="2">
    <source>
        <dbReference type="ARBA" id="ARBA00023125"/>
    </source>
</evidence>
<dbReference type="Gene3D" id="1.10.10.10">
    <property type="entry name" value="Winged helix-like DNA-binding domain superfamily/Winged helix DNA-binding domain"/>
    <property type="match status" value="1"/>
</dbReference>
<feature type="domain" description="HTH hxlR-type" evidence="4">
    <location>
        <begin position="11"/>
        <end position="109"/>
    </location>
</feature>
<evidence type="ECO:0000256" key="1">
    <source>
        <dbReference type="ARBA" id="ARBA00023015"/>
    </source>
</evidence>
<evidence type="ECO:0000256" key="3">
    <source>
        <dbReference type="ARBA" id="ARBA00023163"/>
    </source>
</evidence>
<evidence type="ECO:0000313" key="5">
    <source>
        <dbReference type="EMBL" id="NBI34608.1"/>
    </source>
</evidence>
<dbReference type="Pfam" id="PF01638">
    <property type="entry name" value="HxlR"/>
    <property type="match status" value="1"/>
</dbReference>
<dbReference type="GO" id="GO:0003677">
    <property type="term" value="F:DNA binding"/>
    <property type="evidence" value="ECO:0007669"/>
    <property type="project" value="UniProtKB-KW"/>
</dbReference>